<evidence type="ECO:0000256" key="6">
    <source>
        <dbReference type="ARBA" id="ARBA00023125"/>
    </source>
</evidence>
<dbReference type="InterPro" id="IPR039420">
    <property type="entry name" value="WalR-like"/>
</dbReference>
<dbReference type="Gene3D" id="6.10.250.690">
    <property type="match status" value="1"/>
</dbReference>
<evidence type="ECO:0000256" key="7">
    <source>
        <dbReference type="ARBA" id="ARBA00023163"/>
    </source>
</evidence>
<feature type="modified residue" description="4-aspartylphosphate" evidence="8">
    <location>
        <position position="51"/>
    </location>
</feature>
<proteinExistence type="predicted"/>
<dbReference type="CDD" id="cd17624">
    <property type="entry name" value="REC_OmpR_PmrA-like"/>
    <property type="match status" value="1"/>
</dbReference>
<name>A0ABW8K4W8_9GAMM</name>
<dbReference type="PROSITE" id="PS50110">
    <property type="entry name" value="RESPONSE_REGULATORY"/>
    <property type="match status" value="1"/>
</dbReference>
<dbReference type="Proteomes" id="UP001620408">
    <property type="component" value="Unassembled WGS sequence"/>
</dbReference>
<dbReference type="Pfam" id="PF00072">
    <property type="entry name" value="Response_reg"/>
    <property type="match status" value="1"/>
</dbReference>
<dbReference type="InterPro" id="IPR011006">
    <property type="entry name" value="CheY-like_superfamily"/>
</dbReference>
<keyword evidence="4" id="KW-0902">Two-component regulatory system</keyword>
<evidence type="ECO:0000313" key="12">
    <source>
        <dbReference type="EMBL" id="MFK2917939.1"/>
    </source>
</evidence>
<dbReference type="SUPFAM" id="SSF52172">
    <property type="entry name" value="CheY-like"/>
    <property type="match status" value="1"/>
</dbReference>
<evidence type="ECO:0000256" key="2">
    <source>
        <dbReference type="ARBA" id="ARBA00022490"/>
    </source>
</evidence>
<evidence type="ECO:0000256" key="9">
    <source>
        <dbReference type="PROSITE-ProRule" id="PRU01091"/>
    </source>
</evidence>
<keyword evidence="3 8" id="KW-0597">Phosphoprotein</keyword>
<dbReference type="PANTHER" id="PTHR48111">
    <property type="entry name" value="REGULATOR OF RPOS"/>
    <property type="match status" value="1"/>
</dbReference>
<dbReference type="CDD" id="cd00383">
    <property type="entry name" value="trans_reg_C"/>
    <property type="match status" value="1"/>
</dbReference>
<evidence type="ECO:0000259" key="11">
    <source>
        <dbReference type="PROSITE" id="PS51755"/>
    </source>
</evidence>
<dbReference type="SMART" id="SM00862">
    <property type="entry name" value="Trans_reg_C"/>
    <property type="match status" value="1"/>
</dbReference>
<keyword evidence="7" id="KW-0804">Transcription</keyword>
<dbReference type="SMART" id="SM00448">
    <property type="entry name" value="REC"/>
    <property type="match status" value="1"/>
</dbReference>
<dbReference type="InterPro" id="IPR001789">
    <property type="entry name" value="Sig_transdc_resp-reg_receiver"/>
</dbReference>
<dbReference type="PANTHER" id="PTHR48111:SF35">
    <property type="entry name" value="TRANSCRIPTIONAL REGULATORY PROTEIN QSEB"/>
    <property type="match status" value="1"/>
</dbReference>
<feature type="domain" description="Response regulatory" evidence="10">
    <location>
        <begin position="2"/>
        <end position="116"/>
    </location>
</feature>
<dbReference type="PROSITE" id="PS51755">
    <property type="entry name" value="OMPR_PHOB"/>
    <property type="match status" value="1"/>
</dbReference>
<reference evidence="12 13" key="1">
    <citation type="submission" date="2020-10" db="EMBL/GenBank/DDBJ databases">
        <title>Phylogeny of dyella-like bacteria.</title>
        <authorList>
            <person name="Fu J."/>
        </authorList>
    </citation>
    <scope>NUCLEOTIDE SEQUENCE [LARGE SCALE GENOMIC DNA]</scope>
    <source>
        <strain evidence="12 13">BB4</strain>
    </source>
</reference>
<comment type="subcellular location">
    <subcellularLocation>
        <location evidence="1">Cytoplasm</location>
    </subcellularLocation>
</comment>
<dbReference type="InterPro" id="IPR001867">
    <property type="entry name" value="OmpR/PhoB-type_DNA-bd"/>
</dbReference>
<dbReference type="Gene3D" id="3.40.50.2300">
    <property type="match status" value="1"/>
</dbReference>
<dbReference type="RefSeq" id="WP_379986484.1">
    <property type="nucleotide sequence ID" value="NZ_JADIKD010000010.1"/>
</dbReference>
<evidence type="ECO:0000259" key="10">
    <source>
        <dbReference type="PROSITE" id="PS50110"/>
    </source>
</evidence>
<evidence type="ECO:0000256" key="3">
    <source>
        <dbReference type="ARBA" id="ARBA00022553"/>
    </source>
</evidence>
<sequence>MQILLVEDDAMLAQAVGDGVRQQGWELDWVANAGAAKTMLVDHGYNAVLLDLHLPGSSGLSVLTALRERYDTTPVLIITARDQLSERVRGLDAGADDYVVKPFQFDELYARLRAVLRRSQGRVAPLLSCGELQLDPSRREVTFRGQPAALSLHEYRTLFALMERKGRPVTRSQLEDAVYGGNGHIESNTIAVYIHQLRRKFGEELVITVPGLGYRLGEACA</sequence>
<keyword evidence="6 9" id="KW-0238">DNA-binding</keyword>
<feature type="domain" description="OmpR/PhoB-type" evidence="11">
    <location>
        <begin position="124"/>
        <end position="218"/>
    </location>
</feature>
<dbReference type="InterPro" id="IPR036388">
    <property type="entry name" value="WH-like_DNA-bd_sf"/>
</dbReference>
<evidence type="ECO:0000256" key="8">
    <source>
        <dbReference type="PROSITE-ProRule" id="PRU00169"/>
    </source>
</evidence>
<feature type="DNA-binding region" description="OmpR/PhoB-type" evidence="9">
    <location>
        <begin position="124"/>
        <end position="218"/>
    </location>
</feature>
<dbReference type="Gene3D" id="1.10.10.10">
    <property type="entry name" value="Winged helix-like DNA-binding domain superfamily/Winged helix DNA-binding domain"/>
    <property type="match status" value="1"/>
</dbReference>
<organism evidence="12 13">
    <name type="scientific">Dyella koreensis</name>
    <dbReference type="NCBI Taxonomy" id="311235"/>
    <lineage>
        <taxon>Bacteria</taxon>
        <taxon>Pseudomonadati</taxon>
        <taxon>Pseudomonadota</taxon>
        <taxon>Gammaproteobacteria</taxon>
        <taxon>Lysobacterales</taxon>
        <taxon>Rhodanobacteraceae</taxon>
        <taxon>Dyella</taxon>
    </lineage>
</organism>
<keyword evidence="5" id="KW-0805">Transcription regulation</keyword>
<evidence type="ECO:0000256" key="1">
    <source>
        <dbReference type="ARBA" id="ARBA00004496"/>
    </source>
</evidence>
<accession>A0ABW8K4W8</accession>
<gene>
    <name evidence="12" type="ORF">ISS97_11755</name>
</gene>
<evidence type="ECO:0000256" key="5">
    <source>
        <dbReference type="ARBA" id="ARBA00023015"/>
    </source>
</evidence>
<protein>
    <submittedName>
        <fullName evidence="12">Response regulator transcription factor</fullName>
    </submittedName>
</protein>
<dbReference type="EMBL" id="JADIKD010000010">
    <property type="protein sequence ID" value="MFK2917939.1"/>
    <property type="molecule type" value="Genomic_DNA"/>
</dbReference>
<comment type="caution">
    <text evidence="12">The sequence shown here is derived from an EMBL/GenBank/DDBJ whole genome shotgun (WGS) entry which is preliminary data.</text>
</comment>
<evidence type="ECO:0000256" key="4">
    <source>
        <dbReference type="ARBA" id="ARBA00023012"/>
    </source>
</evidence>
<keyword evidence="2" id="KW-0963">Cytoplasm</keyword>
<keyword evidence="13" id="KW-1185">Reference proteome</keyword>
<dbReference type="Pfam" id="PF00486">
    <property type="entry name" value="Trans_reg_C"/>
    <property type="match status" value="1"/>
</dbReference>
<evidence type="ECO:0000313" key="13">
    <source>
        <dbReference type="Proteomes" id="UP001620408"/>
    </source>
</evidence>